<dbReference type="EMBL" id="FNCP01000021">
    <property type="protein sequence ID" value="SDH89949.1"/>
    <property type="molecule type" value="Genomic_DNA"/>
</dbReference>
<dbReference type="RefSeq" id="WP_092334782.1">
    <property type="nucleotide sequence ID" value="NZ_FNCP01000021.1"/>
</dbReference>
<dbReference type="InterPro" id="IPR037208">
    <property type="entry name" value="Spo0E-like_sf"/>
</dbReference>
<dbReference type="Gene3D" id="4.10.280.10">
    <property type="entry name" value="Helix-loop-helix DNA-binding domain"/>
    <property type="match status" value="1"/>
</dbReference>
<evidence type="ECO:0000313" key="1">
    <source>
        <dbReference type="EMBL" id="SDH89949.1"/>
    </source>
</evidence>
<organism evidence="1 2">
    <name type="scientific">Desulfosporosinus hippei DSM 8344</name>
    <dbReference type="NCBI Taxonomy" id="1121419"/>
    <lineage>
        <taxon>Bacteria</taxon>
        <taxon>Bacillati</taxon>
        <taxon>Bacillota</taxon>
        <taxon>Clostridia</taxon>
        <taxon>Eubacteriales</taxon>
        <taxon>Desulfitobacteriaceae</taxon>
        <taxon>Desulfosporosinus</taxon>
    </lineage>
</organism>
<name>A0A1G8G6D7_9FIRM</name>
<dbReference type="AlphaFoldDB" id="A0A1G8G6D7"/>
<dbReference type="GO" id="GO:0043937">
    <property type="term" value="P:regulation of sporulation"/>
    <property type="evidence" value="ECO:0007669"/>
    <property type="project" value="InterPro"/>
</dbReference>
<dbReference type="InterPro" id="IPR018540">
    <property type="entry name" value="Spo0E-like"/>
</dbReference>
<proteinExistence type="predicted"/>
<dbReference type="GO" id="GO:0046983">
    <property type="term" value="F:protein dimerization activity"/>
    <property type="evidence" value="ECO:0007669"/>
    <property type="project" value="InterPro"/>
</dbReference>
<dbReference type="SUPFAM" id="SSF140500">
    <property type="entry name" value="BAS1536-like"/>
    <property type="match status" value="1"/>
</dbReference>
<protein>
    <submittedName>
        <fullName evidence="1">Spo0E like sporulation regulatory protein</fullName>
    </submittedName>
</protein>
<sequence>MKISKDLKILLATIEDLRKELCYTVRQGKSISDPSVIKLSQNLDEELNKYYRIIMGEAQTG</sequence>
<accession>A0A1G8G6D7</accession>
<gene>
    <name evidence="1" type="ORF">SAMN05443529_12177</name>
</gene>
<dbReference type="InterPro" id="IPR036638">
    <property type="entry name" value="HLH_DNA-bd_sf"/>
</dbReference>
<dbReference type="Proteomes" id="UP000198656">
    <property type="component" value="Unassembled WGS sequence"/>
</dbReference>
<keyword evidence="2" id="KW-1185">Reference proteome</keyword>
<dbReference type="Pfam" id="PF09388">
    <property type="entry name" value="SpoOE-like"/>
    <property type="match status" value="1"/>
</dbReference>
<evidence type="ECO:0000313" key="2">
    <source>
        <dbReference type="Proteomes" id="UP000198656"/>
    </source>
</evidence>
<reference evidence="2" key="1">
    <citation type="submission" date="2016-10" db="EMBL/GenBank/DDBJ databases">
        <authorList>
            <person name="Varghese N."/>
            <person name="Submissions S."/>
        </authorList>
    </citation>
    <scope>NUCLEOTIDE SEQUENCE [LARGE SCALE GENOMIC DNA]</scope>
    <source>
        <strain evidence="2">DSM 8344</strain>
    </source>
</reference>
<dbReference type="OrthoDB" id="1684520at2"/>